<comment type="caution">
    <text evidence="2">The sequence shown here is derived from an EMBL/GenBank/DDBJ whole genome shotgun (WGS) entry which is preliminary data.</text>
</comment>
<evidence type="ECO:0008006" key="4">
    <source>
        <dbReference type="Google" id="ProtNLM"/>
    </source>
</evidence>
<protein>
    <recommendedName>
        <fullName evidence="4">Transposase</fullName>
    </recommendedName>
</protein>
<evidence type="ECO:0000256" key="1">
    <source>
        <dbReference type="SAM" id="MobiDB-lite"/>
    </source>
</evidence>
<reference evidence="3" key="1">
    <citation type="journal article" date="2019" name="Int. J. Syst. Evol. Microbiol.">
        <title>The Global Catalogue of Microorganisms (GCM) 10K type strain sequencing project: providing services to taxonomists for standard genome sequencing and annotation.</title>
        <authorList>
            <consortium name="The Broad Institute Genomics Platform"/>
            <consortium name="The Broad Institute Genome Sequencing Center for Infectious Disease"/>
            <person name="Wu L."/>
            <person name="Ma J."/>
        </authorList>
    </citation>
    <scope>NUCLEOTIDE SEQUENCE [LARGE SCALE GENOMIC DNA]</scope>
    <source>
        <strain evidence="3">JCM 18410</strain>
    </source>
</reference>
<keyword evidence="3" id="KW-1185">Reference proteome</keyword>
<proteinExistence type="predicted"/>
<sequence>MAELGLVAQVVRRRSGLTRQGKRPAAPDFVKRDFTAWEPDPVWAGDMTEIPTEEGKRALPRYGHRPALPAPARLRDGRPPRRGPGRGRAEHAAASRSGDVRGAIFHNAHRLRNVCGFKSPIGYEIEYWAGLTVELAAKAGLHSSRGLTILKACGIATHWRARGTFAPSRGI</sequence>
<gene>
    <name evidence="2" type="ORF">GCM10023336_30360</name>
</gene>
<organism evidence="2 3">
    <name type="scientific">Streptomyces similanensis</name>
    <dbReference type="NCBI Taxonomy" id="1274988"/>
    <lineage>
        <taxon>Bacteria</taxon>
        <taxon>Bacillati</taxon>
        <taxon>Actinomycetota</taxon>
        <taxon>Actinomycetes</taxon>
        <taxon>Kitasatosporales</taxon>
        <taxon>Streptomycetaceae</taxon>
        <taxon>Streptomyces</taxon>
    </lineage>
</organism>
<accession>A0ABP9KEW2</accession>
<name>A0ABP9KEW2_9ACTN</name>
<feature type="region of interest" description="Disordered" evidence="1">
    <location>
        <begin position="59"/>
        <end position="96"/>
    </location>
</feature>
<evidence type="ECO:0000313" key="3">
    <source>
        <dbReference type="Proteomes" id="UP001500124"/>
    </source>
</evidence>
<dbReference type="EMBL" id="BAABKC010000044">
    <property type="protein sequence ID" value="GAA5056993.1"/>
    <property type="molecule type" value="Genomic_DNA"/>
</dbReference>
<dbReference type="Proteomes" id="UP001500124">
    <property type="component" value="Unassembled WGS sequence"/>
</dbReference>
<evidence type="ECO:0000313" key="2">
    <source>
        <dbReference type="EMBL" id="GAA5056993.1"/>
    </source>
</evidence>